<dbReference type="STRING" id="307972.A0A2G8JXI3"/>
<dbReference type="OrthoDB" id="6353782at2759"/>
<name>A0A2G8JXI3_STIJA</name>
<feature type="region of interest" description="Disordered" evidence="1">
    <location>
        <begin position="1"/>
        <end position="20"/>
    </location>
</feature>
<proteinExistence type="predicted"/>
<dbReference type="InterPro" id="IPR007110">
    <property type="entry name" value="Ig-like_dom"/>
</dbReference>
<evidence type="ECO:0000313" key="3">
    <source>
        <dbReference type="EMBL" id="PIK40467.1"/>
    </source>
</evidence>
<dbReference type="AlphaFoldDB" id="A0A2G8JXI3"/>
<gene>
    <name evidence="3" type="ORF">BSL78_22694</name>
</gene>
<dbReference type="InterPro" id="IPR013783">
    <property type="entry name" value="Ig-like_fold"/>
</dbReference>
<dbReference type="Proteomes" id="UP000230750">
    <property type="component" value="Unassembled WGS sequence"/>
</dbReference>
<evidence type="ECO:0000256" key="1">
    <source>
        <dbReference type="SAM" id="MobiDB-lite"/>
    </source>
</evidence>
<dbReference type="EMBL" id="MRZV01001120">
    <property type="protein sequence ID" value="PIK40467.1"/>
    <property type="molecule type" value="Genomic_DNA"/>
</dbReference>
<accession>A0A2G8JXI3</accession>
<dbReference type="Gene3D" id="2.60.40.10">
    <property type="entry name" value="Immunoglobulins"/>
    <property type="match status" value="1"/>
</dbReference>
<dbReference type="PROSITE" id="PS50835">
    <property type="entry name" value="IG_LIKE"/>
    <property type="match status" value="1"/>
</dbReference>
<comment type="caution">
    <text evidence="3">The sequence shown here is derived from an EMBL/GenBank/DDBJ whole genome shotgun (WGS) entry which is preliminary data.</text>
</comment>
<feature type="domain" description="Ig-like" evidence="2">
    <location>
        <begin position="135"/>
        <end position="206"/>
    </location>
</feature>
<protein>
    <recommendedName>
        <fullName evidence="2">Ig-like domain-containing protein</fullName>
    </recommendedName>
</protein>
<dbReference type="SUPFAM" id="SSF48726">
    <property type="entry name" value="Immunoglobulin"/>
    <property type="match status" value="1"/>
</dbReference>
<dbReference type="InterPro" id="IPR036179">
    <property type="entry name" value="Ig-like_dom_sf"/>
</dbReference>
<evidence type="ECO:0000259" key="2">
    <source>
        <dbReference type="PROSITE" id="PS50835"/>
    </source>
</evidence>
<keyword evidence="4" id="KW-1185">Reference proteome</keyword>
<sequence>MISPIPPTDEMRSKQKRGTTLMNRGSCQEKIYLEVGKQGVVSCHFENFDIIGWIHGTGDVTNTSPFIYMEGSQIYGRGYVSRDYDMHPNGSLIINEVKLENEFNYTVLLVPNPAGANEYFKAPVKVYVPPDPWHPVVNGLTNQQQVVIHGSRSGSITCSMARVRPKVDLEWVASPDEITLDSTPTVTNNSDGTYDVSLNSKFRVLSGAVGNVILMCRATGHDLTSETEVYLLNQDLQPVVNGLYNQKHIILDVNRGGEVSCASHRVTENDSLELSIIPPLSSDEISQETTSSRSYNNDGTFNIKCSSHFGFLSRSMEQVTLECRVFDRTTNTSLDVTTVELFLPEC</sequence>
<evidence type="ECO:0000313" key="4">
    <source>
        <dbReference type="Proteomes" id="UP000230750"/>
    </source>
</evidence>
<organism evidence="3 4">
    <name type="scientific">Stichopus japonicus</name>
    <name type="common">Sea cucumber</name>
    <dbReference type="NCBI Taxonomy" id="307972"/>
    <lineage>
        <taxon>Eukaryota</taxon>
        <taxon>Metazoa</taxon>
        <taxon>Echinodermata</taxon>
        <taxon>Eleutherozoa</taxon>
        <taxon>Echinozoa</taxon>
        <taxon>Holothuroidea</taxon>
        <taxon>Aspidochirotacea</taxon>
        <taxon>Aspidochirotida</taxon>
        <taxon>Stichopodidae</taxon>
        <taxon>Apostichopus</taxon>
    </lineage>
</organism>
<reference evidence="3 4" key="1">
    <citation type="journal article" date="2017" name="PLoS Biol.">
        <title>The sea cucumber genome provides insights into morphological evolution and visceral regeneration.</title>
        <authorList>
            <person name="Zhang X."/>
            <person name="Sun L."/>
            <person name="Yuan J."/>
            <person name="Sun Y."/>
            <person name="Gao Y."/>
            <person name="Zhang L."/>
            <person name="Li S."/>
            <person name="Dai H."/>
            <person name="Hamel J.F."/>
            <person name="Liu C."/>
            <person name="Yu Y."/>
            <person name="Liu S."/>
            <person name="Lin W."/>
            <person name="Guo K."/>
            <person name="Jin S."/>
            <person name="Xu P."/>
            <person name="Storey K.B."/>
            <person name="Huan P."/>
            <person name="Zhang T."/>
            <person name="Zhou Y."/>
            <person name="Zhang J."/>
            <person name="Lin C."/>
            <person name="Li X."/>
            <person name="Xing L."/>
            <person name="Huo D."/>
            <person name="Sun M."/>
            <person name="Wang L."/>
            <person name="Mercier A."/>
            <person name="Li F."/>
            <person name="Yang H."/>
            <person name="Xiang J."/>
        </authorList>
    </citation>
    <scope>NUCLEOTIDE SEQUENCE [LARGE SCALE GENOMIC DNA]</scope>
    <source>
        <strain evidence="3">Shaxun</strain>
        <tissue evidence="3">Muscle</tissue>
    </source>
</reference>